<dbReference type="STRING" id="927083.DB32_001229"/>
<accession>A0A0F6W059</accession>
<gene>
    <name evidence="2" type="ORF">DB32_001229</name>
</gene>
<name>A0A0F6W059_9BACT</name>
<dbReference type="OrthoDB" id="9780765at2"/>
<evidence type="ECO:0000259" key="1">
    <source>
        <dbReference type="Pfam" id="PF00561"/>
    </source>
</evidence>
<dbReference type="AlphaFoldDB" id="A0A0F6W059"/>
<protein>
    <submittedName>
        <fullName evidence="2">Alpha/beta hydrolase</fullName>
    </submittedName>
</protein>
<feature type="domain" description="AB hydrolase-1" evidence="1">
    <location>
        <begin position="24"/>
        <end position="144"/>
    </location>
</feature>
<dbReference type="InterPro" id="IPR050471">
    <property type="entry name" value="AB_hydrolase"/>
</dbReference>
<proteinExistence type="predicted"/>
<keyword evidence="3" id="KW-1185">Reference proteome</keyword>
<dbReference type="EMBL" id="CP011125">
    <property type="protein sequence ID" value="AKF04080.1"/>
    <property type="molecule type" value="Genomic_DNA"/>
</dbReference>
<dbReference type="PANTHER" id="PTHR43433">
    <property type="entry name" value="HYDROLASE, ALPHA/BETA FOLD FAMILY PROTEIN"/>
    <property type="match status" value="1"/>
</dbReference>
<dbReference type="Proteomes" id="UP000034883">
    <property type="component" value="Chromosome"/>
</dbReference>
<sequence length="254" mass="28031">MRSFHLRVRGVELACEEHGEGPRTLVLVHGYTGTRRDFAWVAPALAERERRVIVIEQRGHGRSTWLRDDEAYTLDALTHDLGAALDALALERVDLVGHSMGGQVALRLALDAPHRVRSLALVSTWGGCIDVFPKPPLHSRVIDAFPLLRQAADAYHRTRGRQVSAPPLDVDPHAYRALPRTMRDTDLRGRLTSLRVPTRVIVGGADARFVPHAAALARVIPDATLTVIDHAGHQVMSERPRAFVDVLEPHLASS</sequence>
<dbReference type="PRINTS" id="PR00111">
    <property type="entry name" value="ABHYDROLASE"/>
</dbReference>
<evidence type="ECO:0000313" key="2">
    <source>
        <dbReference type="EMBL" id="AKF04080.1"/>
    </source>
</evidence>
<organism evidence="2 3">
    <name type="scientific">Sandaracinus amylolyticus</name>
    <dbReference type="NCBI Taxonomy" id="927083"/>
    <lineage>
        <taxon>Bacteria</taxon>
        <taxon>Pseudomonadati</taxon>
        <taxon>Myxococcota</taxon>
        <taxon>Polyangia</taxon>
        <taxon>Polyangiales</taxon>
        <taxon>Sandaracinaceae</taxon>
        <taxon>Sandaracinus</taxon>
    </lineage>
</organism>
<dbReference type="GO" id="GO:0016787">
    <property type="term" value="F:hydrolase activity"/>
    <property type="evidence" value="ECO:0007669"/>
    <property type="project" value="UniProtKB-KW"/>
</dbReference>
<dbReference type="KEGG" id="samy:DB32_001229"/>
<keyword evidence="2" id="KW-0378">Hydrolase</keyword>
<reference evidence="2 3" key="1">
    <citation type="submission" date="2015-03" db="EMBL/GenBank/DDBJ databases">
        <title>Genome assembly of Sandaracinus amylolyticus DSM 53668.</title>
        <authorList>
            <person name="Sharma G."/>
            <person name="Subramanian S."/>
        </authorList>
    </citation>
    <scope>NUCLEOTIDE SEQUENCE [LARGE SCALE GENOMIC DNA]</scope>
    <source>
        <strain evidence="2 3">DSM 53668</strain>
    </source>
</reference>
<dbReference type="PANTHER" id="PTHR43433:SF5">
    <property type="entry name" value="AB HYDROLASE-1 DOMAIN-CONTAINING PROTEIN"/>
    <property type="match status" value="1"/>
</dbReference>
<dbReference type="InterPro" id="IPR029058">
    <property type="entry name" value="AB_hydrolase_fold"/>
</dbReference>
<dbReference type="RefSeq" id="WP_053231463.1">
    <property type="nucleotide sequence ID" value="NZ_CP011125.1"/>
</dbReference>
<evidence type="ECO:0000313" key="3">
    <source>
        <dbReference type="Proteomes" id="UP000034883"/>
    </source>
</evidence>
<dbReference type="Pfam" id="PF00561">
    <property type="entry name" value="Abhydrolase_1"/>
    <property type="match status" value="1"/>
</dbReference>
<dbReference type="Gene3D" id="3.40.50.1820">
    <property type="entry name" value="alpha/beta hydrolase"/>
    <property type="match status" value="1"/>
</dbReference>
<dbReference type="SUPFAM" id="SSF53474">
    <property type="entry name" value="alpha/beta-Hydrolases"/>
    <property type="match status" value="1"/>
</dbReference>
<dbReference type="InterPro" id="IPR000073">
    <property type="entry name" value="AB_hydrolase_1"/>
</dbReference>